<keyword evidence="5" id="KW-1185">Reference proteome</keyword>
<evidence type="ECO:0000259" key="2">
    <source>
        <dbReference type="SMART" id="SM00942"/>
    </source>
</evidence>
<dbReference type="SUPFAM" id="SSF56747">
    <property type="entry name" value="Prim-pol domain"/>
    <property type="match status" value="1"/>
</dbReference>
<reference evidence="4 5" key="1">
    <citation type="submission" date="2016-01" db="EMBL/GenBank/DDBJ databases">
        <title>Whole genome sequence and analysis of Micromonospora rosaria DSM 803, which can produce antibacterial substance rosamicin.</title>
        <authorList>
            <person name="Yang H."/>
            <person name="He X."/>
            <person name="Zhu D."/>
        </authorList>
    </citation>
    <scope>NUCLEOTIDE SEQUENCE [LARGE SCALE GENOMIC DNA]</scope>
    <source>
        <strain evidence="4 5">DSM 803</strain>
    </source>
</reference>
<evidence type="ECO:0000259" key="3">
    <source>
        <dbReference type="SMART" id="SM00943"/>
    </source>
</evidence>
<name>A0A136PU71_9ACTN</name>
<dbReference type="Pfam" id="PF09250">
    <property type="entry name" value="Prim-Pol"/>
    <property type="match status" value="1"/>
</dbReference>
<dbReference type="SMART" id="SM00942">
    <property type="entry name" value="PriCT_1"/>
    <property type="match status" value="1"/>
</dbReference>
<dbReference type="Proteomes" id="UP000070620">
    <property type="component" value="Unassembled WGS sequence"/>
</dbReference>
<gene>
    <name evidence="4" type="ORF">AWW66_11015</name>
</gene>
<proteinExistence type="predicted"/>
<evidence type="ECO:0000256" key="1">
    <source>
        <dbReference type="SAM" id="MobiDB-lite"/>
    </source>
</evidence>
<dbReference type="EMBL" id="LRQV01000029">
    <property type="protein sequence ID" value="KXK61963.1"/>
    <property type="molecule type" value="Genomic_DNA"/>
</dbReference>
<dbReference type="InterPro" id="IPR014820">
    <property type="entry name" value="PriCT_1"/>
</dbReference>
<organism evidence="4 5">
    <name type="scientific">Micromonospora rosaria</name>
    <dbReference type="NCBI Taxonomy" id="47874"/>
    <lineage>
        <taxon>Bacteria</taxon>
        <taxon>Bacillati</taxon>
        <taxon>Actinomycetota</taxon>
        <taxon>Actinomycetes</taxon>
        <taxon>Micromonosporales</taxon>
        <taxon>Micromonosporaceae</taxon>
        <taxon>Micromonospora</taxon>
    </lineage>
</organism>
<accession>A0A136PU71</accession>
<evidence type="ECO:0000313" key="5">
    <source>
        <dbReference type="Proteomes" id="UP000070620"/>
    </source>
</evidence>
<comment type="caution">
    <text evidence="4">The sequence shown here is derived from an EMBL/GenBank/DDBJ whole genome shotgun (WGS) entry which is preliminary data.</text>
</comment>
<evidence type="ECO:0008006" key="6">
    <source>
        <dbReference type="Google" id="ProtNLM"/>
    </source>
</evidence>
<dbReference type="CDD" id="cd04859">
    <property type="entry name" value="Prim_Pol"/>
    <property type="match status" value="1"/>
</dbReference>
<dbReference type="RefSeq" id="WP_067363735.1">
    <property type="nucleotide sequence ID" value="NZ_JBIUBN010000011.1"/>
</dbReference>
<feature type="domain" description="DNA primase/polymerase bifunctional N-terminal" evidence="3">
    <location>
        <begin position="9"/>
        <end position="163"/>
    </location>
</feature>
<dbReference type="SMART" id="SM00943">
    <property type="entry name" value="Prim-Pol"/>
    <property type="match status" value="1"/>
</dbReference>
<sequence length="273" mass="28773">MTDAGRRAALRYAAAGWPVFPTHWTTDTGCSCGDTDCGSAGKHPLTRRGLHDATTDPDTITTWWTRWPDANVAIATGHPGPDVLDVDVKNGAPGAASLARLRAAGLLAGAHAIVTTWSGGWHLYYLGSEQGNGSIVRHGVDFRSRGGYVLAPPSTIHGKAYVLGDRRSQYTDGVTRVDFARIRRALDPPAPPRQYQPSSGRPANHDGLIRHVASQGEGNRNGALFWAACRAAAGGADDAVFAELHAAALSIGLTERAAAATIASARRRNGVRA</sequence>
<evidence type="ECO:0000313" key="4">
    <source>
        <dbReference type="EMBL" id="KXK61963.1"/>
    </source>
</evidence>
<dbReference type="InterPro" id="IPR015330">
    <property type="entry name" value="DNA_primase/pol_bifunc_N"/>
</dbReference>
<dbReference type="AlphaFoldDB" id="A0A136PU71"/>
<feature type="region of interest" description="Disordered" evidence="1">
    <location>
        <begin position="186"/>
        <end position="206"/>
    </location>
</feature>
<protein>
    <recommendedName>
        <fullName evidence="6">DNA primase</fullName>
    </recommendedName>
</protein>
<feature type="domain" description="Primase C-terminal 1" evidence="2">
    <location>
        <begin position="210"/>
        <end position="269"/>
    </location>
</feature>